<evidence type="ECO:0000313" key="1">
    <source>
        <dbReference type="EMBL" id="GAA0176161.1"/>
    </source>
</evidence>
<reference evidence="1 2" key="1">
    <citation type="submission" date="2024-01" db="EMBL/GenBank/DDBJ databases">
        <title>The complete chloroplast genome sequence of Lithospermum erythrorhizon: insights into the phylogenetic relationship among Boraginaceae species and the maternal lineages of purple gromwells.</title>
        <authorList>
            <person name="Okada T."/>
            <person name="Watanabe K."/>
        </authorList>
    </citation>
    <scope>NUCLEOTIDE SEQUENCE [LARGE SCALE GENOMIC DNA]</scope>
</reference>
<name>A0AAV3RLE3_LITER</name>
<dbReference type="InterPro" id="IPR040256">
    <property type="entry name" value="At4g02000-like"/>
</dbReference>
<dbReference type="PANTHER" id="PTHR31286:SF165">
    <property type="entry name" value="DUF4283 DOMAIN-CONTAINING PROTEIN"/>
    <property type="match status" value="1"/>
</dbReference>
<evidence type="ECO:0000313" key="2">
    <source>
        <dbReference type="Proteomes" id="UP001454036"/>
    </source>
</evidence>
<organism evidence="1 2">
    <name type="scientific">Lithospermum erythrorhizon</name>
    <name type="common">Purple gromwell</name>
    <name type="synonym">Lithospermum officinale var. erythrorhizon</name>
    <dbReference type="NCBI Taxonomy" id="34254"/>
    <lineage>
        <taxon>Eukaryota</taxon>
        <taxon>Viridiplantae</taxon>
        <taxon>Streptophyta</taxon>
        <taxon>Embryophyta</taxon>
        <taxon>Tracheophyta</taxon>
        <taxon>Spermatophyta</taxon>
        <taxon>Magnoliopsida</taxon>
        <taxon>eudicotyledons</taxon>
        <taxon>Gunneridae</taxon>
        <taxon>Pentapetalae</taxon>
        <taxon>asterids</taxon>
        <taxon>lamiids</taxon>
        <taxon>Boraginales</taxon>
        <taxon>Boraginaceae</taxon>
        <taxon>Boraginoideae</taxon>
        <taxon>Lithospermeae</taxon>
        <taxon>Lithospermum</taxon>
    </lineage>
</organism>
<proteinExistence type="predicted"/>
<sequence length="175" mass="19283">MSNFVRNRWAEFGQVKVHRMDKGLFVFPLESEELKKWFWRRVCLPLNLWTPEALSIIASQIIVPLYADRTTSEQNRLTYARVCVEVSVYNVLFDELPNVEEVNIVEGEGSGAVKESVLESCVVEDRGDEVLVQDPGLNSTLIGAINFPTPGMAVKDTLLTVGGGGALSPIVEGSG</sequence>
<protein>
    <recommendedName>
        <fullName evidence="3">DUF4283 domain-containing protein</fullName>
    </recommendedName>
</protein>
<dbReference type="AlphaFoldDB" id="A0AAV3RLE3"/>
<accession>A0AAV3RLE3</accession>
<dbReference type="Proteomes" id="UP001454036">
    <property type="component" value="Unassembled WGS sequence"/>
</dbReference>
<keyword evidence="2" id="KW-1185">Reference proteome</keyword>
<comment type="caution">
    <text evidence="1">The sequence shown here is derived from an EMBL/GenBank/DDBJ whole genome shotgun (WGS) entry which is preliminary data.</text>
</comment>
<gene>
    <name evidence="1" type="ORF">LIER_29206</name>
</gene>
<dbReference type="PANTHER" id="PTHR31286">
    <property type="entry name" value="GLYCINE-RICH CELL WALL STRUCTURAL PROTEIN 1.8-LIKE"/>
    <property type="match status" value="1"/>
</dbReference>
<evidence type="ECO:0008006" key="3">
    <source>
        <dbReference type="Google" id="ProtNLM"/>
    </source>
</evidence>
<dbReference type="EMBL" id="BAABME010009981">
    <property type="protein sequence ID" value="GAA0176161.1"/>
    <property type="molecule type" value="Genomic_DNA"/>
</dbReference>